<feature type="compositionally biased region" description="Basic and acidic residues" evidence="1">
    <location>
        <begin position="59"/>
        <end position="79"/>
    </location>
</feature>
<evidence type="ECO:0008006" key="4">
    <source>
        <dbReference type="Google" id="ProtNLM"/>
    </source>
</evidence>
<dbReference type="Proteomes" id="UP000610966">
    <property type="component" value="Unassembled WGS sequence"/>
</dbReference>
<evidence type="ECO:0000313" key="3">
    <source>
        <dbReference type="Proteomes" id="UP000610966"/>
    </source>
</evidence>
<keyword evidence="3" id="KW-1185">Reference proteome</keyword>
<dbReference type="Gene3D" id="1.10.10.60">
    <property type="entry name" value="Homeodomain-like"/>
    <property type="match status" value="1"/>
</dbReference>
<dbReference type="GO" id="GO:0006313">
    <property type="term" value="P:DNA transposition"/>
    <property type="evidence" value="ECO:0007669"/>
    <property type="project" value="InterPro"/>
</dbReference>
<dbReference type="InterPro" id="IPR002514">
    <property type="entry name" value="Transposase_8"/>
</dbReference>
<dbReference type="GO" id="GO:0003677">
    <property type="term" value="F:DNA binding"/>
    <property type="evidence" value="ECO:0007669"/>
    <property type="project" value="InterPro"/>
</dbReference>
<reference evidence="2" key="1">
    <citation type="submission" date="2021-01" db="EMBL/GenBank/DDBJ databases">
        <title>Whole genome shotgun sequence of Sphaerimonospora thailandensis NBRC 107569.</title>
        <authorList>
            <person name="Komaki H."/>
            <person name="Tamura T."/>
        </authorList>
    </citation>
    <scope>NUCLEOTIDE SEQUENCE</scope>
    <source>
        <strain evidence="2">NBRC 107569</strain>
    </source>
</reference>
<evidence type="ECO:0000256" key="1">
    <source>
        <dbReference type="SAM" id="MobiDB-lite"/>
    </source>
</evidence>
<dbReference type="InterPro" id="IPR009057">
    <property type="entry name" value="Homeodomain-like_sf"/>
</dbReference>
<feature type="compositionally biased region" description="Low complexity" evidence="1">
    <location>
        <begin position="31"/>
        <end position="43"/>
    </location>
</feature>
<accession>A0A8J3RDU3</accession>
<sequence length="132" mass="14407">MSDLVRTYASVAKDLGVNRETLRLWVREARSAGTAGKKAATPGKRPPAGPVTSGDVLEEENKQLRARIRELELPRDGAARNRGGSDAVRGPTPPARPVDDQGGARTDPRPAQRGDQVRDGDRRERRGDRHQP</sequence>
<dbReference type="AlphaFoldDB" id="A0A8J3RDU3"/>
<proteinExistence type="predicted"/>
<name>A0A8J3RDU3_9ACTN</name>
<feature type="compositionally biased region" description="Basic and acidic residues" evidence="1">
    <location>
        <begin position="106"/>
        <end position="132"/>
    </location>
</feature>
<comment type="caution">
    <text evidence="2">The sequence shown here is derived from an EMBL/GenBank/DDBJ whole genome shotgun (WGS) entry which is preliminary data.</text>
</comment>
<protein>
    <recommendedName>
        <fullName evidence="4">Transposase</fullName>
    </recommendedName>
</protein>
<dbReference type="SUPFAM" id="SSF46689">
    <property type="entry name" value="Homeodomain-like"/>
    <property type="match status" value="1"/>
</dbReference>
<feature type="region of interest" description="Disordered" evidence="1">
    <location>
        <begin position="31"/>
        <end position="132"/>
    </location>
</feature>
<dbReference type="EMBL" id="BOOG01000043">
    <property type="protein sequence ID" value="GIH72027.1"/>
    <property type="molecule type" value="Genomic_DNA"/>
</dbReference>
<dbReference type="GO" id="GO:0004803">
    <property type="term" value="F:transposase activity"/>
    <property type="evidence" value="ECO:0007669"/>
    <property type="project" value="InterPro"/>
</dbReference>
<dbReference type="Pfam" id="PF01527">
    <property type="entry name" value="HTH_Tnp_1"/>
    <property type="match status" value="1"/>
</dbReference>
<evidence type="ECO:0000313" key="2">
    <source>
        <dbReference type="EMBL" id="GIH72027.1"/>
    </source>
</evidence>
<dbReference type="RefSeq" id="WP_204017700.1">
    <property type="nucleotide sequence ID" value="NZ_BOOG01000043.1"/>
</dbReference>
<gene>
    <name evidence="2" type="ORF">Mth01_42800</name>
</gene>
<organism evidence="2 3">
    <name type="scientific">Sphaerimonospora thailandensis</name>
    <dbReference type="NCBI Taxonomy" id="795644"/>
    <lineage>
        <taxon>Bacteria</taxon>
        <taxon>Bacillati</taxon>
        <taxon>Actinomycetota</taxon>
        <taxon>Actinomycetes</taxon>
        <taxon>Streptosporangiales</taxon>
        <taxon>Streptosporangiaceae</taxon>
        <taxon>Sphaerimonospora</taxon>
    </lineage>
</organism>